<keyword evidence="2" id="KW-0812">Transmembrane</keyword>
<dbReference type="HOGENOM" id="CLU_140854_4_0_7"/>
<feature type="transmembrane region" description="Helical" evidence="2">
    <location>
        <begin position="33"/>
        <end position="55"/>
    </location>
</feature>
<feature type="domain" description="Sodium symporter small subunit" evidence="3">
    <location>
        <begin position="26"/>
        <end position="100"/>
    </location>
</feature>
<evidence type="ECO:0000313" key="4">
    <source>
        <dbReference type="EMBL" id="ACY18219.1"/>
    </source>
</evidence>
<evidence type="ECO:0000259" key="3">
    <source>
        <dbReference type="Pfam" id="PF13937"/>
    </source>
</evidence>
<protein>
    <submittedName>
        <fullName evidence="4">Putative solute symporter protein</fullName>
    </submittedName>
</protein>
<dbReference type="InterPro" id="IPR019886">
    <property type="entry name" value="Na_symporter_ssu"/>
</dbReference>
<dbReference type="Proteomes" id="UP000001880">
    <property type="component" value="Chromosome"/>
</dbReference>
<evidence type="ECO:0000256" key="2">
    <source>
        <dbReference type="SAM" id="Phobius"/>
    </source>
</evidence>
<dbReference type="NCBIfam" id="TIGR03647">
    <property type="entry name" value="Na_symport_sm"/>
    <property type="match status" value="1"/>
</dbReference>
<reference evidence="4 5" key="1">
    <citation type="journal article" date="2010" name="Stand. Genomic Sci.">
        <title>Complete genome sequence of Haliangium ochraceum type strain (SMP-2).</title>
        <authorList>
            <consortium name="US DOE Joint Genome Institute (JGI-PGF)"/>
            <person name="Ivanova N."/>
            <person name="Daum C."/>
            <person name="Lang E."/>
            <person name="Abt B."/>
            <person name="Kopitz M."/>
            <person name="Saunders E."/>
            <person name="Lapidus A."/>
            <person name="Lucas S."/>
            <person name="Glavina Del Rio T."/>
            <person name="Nolan M."/>
            <person name="Tice H."/>
            <person name="Copeland A."/>
            <person name="Cheng J.F."/>
            <person name="Chen F."/>
            <person name="Bruce D."/>
            <person name="Goodwin L."/>
            <person name="Pitluck S."/>
            <person name="Mavromatis K."/>
            <person name="Pati A."/>
            <person name="Mikhailova N."/>
            <person name="Chen A."/>
            <person name="Palaniappan K."/>
            <person name="Land M."/>
            <person name="Hauser L."/>
            <person name="Chang Y.J."/>
            <person name="Jeffries C.D."/>
            <person name="Detter J.C."/>
            <person name="Brettin T."/>
            <person name="Rohde M."/>
            <person name="Goker M."/>
            <person name="Bristow J."/>
            <person name="Markowitz V."/>
            <person name="Eisen J.A."/>
            <person name="Hugenholtz P."/>
            <person name="Kyrpides N.C."/>
            <person name="Klenk H.P."/>
        </authorList>
    </citation>
    <scope>NUCLEOTIDE SEQUENCE [LARGE SCALE GENOMIC DNA]</scope>
    <source>
        <strain evidence="5">DSM 14365 / CIP 107738 / JCM 11303 / AJ 13395 / SMP-2</strain>
    </source>
</reference>
<name>D0LH74_HALO1</name>
<evidence type="ECO:0000313" key="5">
    <source>
        <dbReference type="Proteomes" id="UP000001880"/>
    </source>
</evidence>
<feature type="region of interest" description="Disordered" evidence="1">
    <location>
        <begin position="1"/>
        <end position="24"/>
    </location>
</feature>
<sequence>MIMSPPRETSESAPPTPHPKEQELRDRYWRSNVLIMSGLLVIWGIVGLGCGVLFADQLNAVRLGGYPLGFWFAQQGSIIVFVIIILVYALALNRLDAQHHRDVAALRSGADGGEA</sequence>
<dbReference type="KEGG" id="hoh:Hoch_5742"/>
<dbReference type="EMBL" id="CP001804">
    <property type="protein sequence ID" value="ACY18219.1"/>
    <property type="molecule type" value="Genomic_DNA"/>
</dbReference>
<feature type="transmembrane region" description="Helical" evidence="2">
    <location>
        <begin position="70"/>
        <end position="91"/>
    </location>
</feature>
<evidence type="ECO:0000256" key="1">
    <source>
        <dbReference type="SAM" id="MobiDB-lite"/>
    </source>
</evidence>
<dbReference type="AlphaFoldDB" id="D0LH74"/>
<dbReference type="Pfam" id="PF13937">
    <property type="entry name" value="DUF4212"/>
    <property type="match status" value="1"/>
</dbReference>
<accession>D0LH74</accession>
<proteinExistence type="predicted"/>
<keyword evidence="5" id="KW-1185">Reference proteome</keyword>
<gene>
    <name evidence="4" type="ordered locus">Hoch_5742</name>
</gene>
<keyword evidence="2" id="KW-0472">Membrane</keyword>
<dbReference type="eggNOG" id="COG4327">
    <property type="taxonomic scope" value="Bacteria"/>
</dbReference>
<dbReference type="STRING" id="502025.Hoch_5742"/>
<keyword evidence="2" id="KW-1133">Transmembrane helix</keyword>
<organism evidence="4 5">
    <name type="scientific">Haliangium ochraceum (strain DSM 14365 / JCM 11303 / SMP-2)</name>
    <dbReference type="NCBI Taxonomy" id="502025"/>
    <lineage>
        <taxon>Bacteria</taxon>
        <taxon>Pseudomonadati</taxon>
        <taxon>Myxococcota</taxon>
        <taxon>Polyangia</taxon>
        <taxon>Haliangiales</taxon>
        <taxon>Kofleriaceae</taxon>
        <taxon>Haliangium</taxon>
    </lineage>
</organism>